<evidence type="ECO:0000313" key="1">
    <source>
        <dbReference type="EMBL" id="CAB3252933.1"/>
    </source>
</evidence>
<organism evidence="1 2">
    <name type="scientific">Arctia plantaginis</name>
    <name type="common">Wood tiger moth</name>
    <name type="synonym">Phalaena plantaginis</name>
    <dbReference type="NCBI Taxonomy" id="874455"/>
    <lineage>
        <taxon>Eukaryota</taxon>
        <taxon>Metazoa</taxon>
        <taxon>Ecdysozoa</taxon>
        <taxon>Arthropoda</taxon>
        <taxon>Hexapoda</taxon>
        <taxon>Insecta</taxon>
        <taxon>Pterygota</taxon>
        <taxon>Neoptera</taxon>
        <taxon>Endopterygota</taxon>
        <taxon>Lepidoptera</taxon>
        <taxon>Glossata</taxon>
        <taxon>Ditrysia</taxon>
        <taxon>Noctuoidea</taxon>
        <taxon>Erebidae</taxon>
        <taxon>Arctiinae</taxon>
        <taxon>Arctia</taxon>
    </lineage>
</organism>
<reference evidence="1 2" key="1">
    <citation type="submission" date="2020-04" db="EMBL/GenBank/DDBJ databases">
        <authorList>
            <person name="Wallbank WR R."/>
            <person name="Pardo Diaz C."/>
            <person name="Kozak K."/>
            <person name="Martin S."/>
            <person name="Jiggins C."/>
            <person name="Moest M."/>
            <person name="Warren A I."/>
            <person name="Byers J.R.P. K."/>
            <person name="Montejo-Kovacevich G."/>
            <person name="Yen C E."/>
        </authorList>
    </citation>
    <scope>NUCLEOTIDE SEQUENCE [LARGE SCALE GENOMIC DNA]</scope>
</reference>
<name>A0A8S1B4S4_ARCPL</name>
<gene>
    <name evidence="1" type="ORF">APLA_LOCUS13797</name>
</gene>
<keyword evidence="2" id="KW-1185">Reference proteome</keyword>
<protein>
    <submittedName>
        <fullName evidence="1">Uncharacterized protein</fullName>
    </submittedName>
</protein>
<evidence type="ECO:0000313" key="2">
    <source>
        <dbReference type="Proteomes" id="UP000494106"/>
    </source>
</evidence>
<proteinExistence type="predicted"/>
<accession>A0A8S1B4S4</accession>
<dbReference type="OrthoDB" id="7449785at2759"/>
<dbReference type="Proteomes" id="UP000494106">
    <property type="component" value="Unassembled WGS sequence"/>
</dbReference>
<sequence length="177" mass="20277">MNNQLIEKIITSNNEPCPEFTFENPLLDKNVAKALSKSFIKILNTTEPNSKVKNNLRLSILEKLRKMCQIEPENHMKIDENVTSMLVEAYEQKDSSTDNDGTGKILDEFLVRNMKDMNINSSHSTSISPEVLQALINLNGNRGNLNALYKDIIHWDSMDKKNMHILKDLWLNVSMQS</sequence>
<dbReference type="EMBL" id="CADEBC010000561">
    <property type="protein sequence ID" value="CAB3252933.1"/>
    <property type="molecule type" value="Genomic_DNA"/>
</dbReference>
<dbReference type="AlphaFoldDB" id="A0A8S1B4S4"/>
<comment type="caution">
    <text evidence="1">The sequence shown here is derived from an EMBL/GenBank/DDBJ whole genome shotgun (WGS) entry which is preliminary data.</text>
</comment>